<dbReference type="Proteomes" id="UP000479710">
    <property type="component" value="Unassembled WGS sequence"/>
</dbReference>
<organism evidence="1 2">
    <name type="scientific">Oryza meyeriana var. granulata</name>
    <dbReference type="NCBI Taxonomy" id="110450"/>
    <lineage>
        <taxon>Eukaryota</taxon>
        <taxon>Viridiplantae</taxon>
        <taxon>Streptophyta</taxon>
        <taxon>Embryophyta</taxon>
        <taxon>Tracheophyta</taxon>
        <taxon>Spermatophyta</taxon>
        <taxon>Magnoliopsida</taxon>
        <taxon>Liliopsida</taxon>
        <taxon>Poales</taxon>
        <taxon>Poaceae</taxon>
        <taxon>BOP clade</taxon>
        <taxon>Oryzoideae</taxon>
        <taxon>Oryzeae</taxon>
        <taxon>Oryzinae</taxon>
        <taxon>Oryza</taxon>
        <taxon>Oryza meyeriana</taxon>
    </lineage>
</organism>
<protein>
    <submittedName>
        <fullName evidence="1">Uncharacterized protein</fullName>
    </submittedName>
</protein>
<proteinExistence type="predicted"/>
<gene>
    <name evidence="1" type="ORF">E2562_009708</name>
</gene>
<reference evidence="1 2" key="1">
    <citation type="submission" date="2019-11" db="EMBL/GenBank/DDBJ databases">
        <title>Whole genome sequence of Oryza granulata.</title>
        <authorList>
            <person name="Li W."/>
        </authorList>
    </citation>
    <scope>NUCLEOTIDE SEQUENCE [LARGE SCALE GENOMIC DNA]</scope>
    <source>
        <strain evidence="2">cv. Menghai</strain>
        <tissue evidence="1">Leaf</tissue>
    </source>
</reference>
<keyword evidence="2" id="KW-1185">Reference proteome</keyword>
<sequence>MEIWPRFATLPVNNGIRASHHVVVGSKDDAGEPALRRPPTTDHYCMWIFLALQSANATRRRTGQRMKNVV</sequence>
<evidence type="ECO:0000313" key="2">
    <source>
        <dbReference type="Proteomes" id="UP000479710"/>
    </source>
</evidence>
<evidence type="ECO:0000313" key="1">
    <source>
        <dbReference type="EMBL" id="KAF0906347.1"/>
    </source>
</evidence>
<accession>A0A6G1D1Z8</accession>
<dbReference type="AlphaFoldDB" id="A0A6G1D1Z8"/>
<name>A0A6G1D1Z8_9ORYZ</name>
<dbReference type="EMBL" id="SPHZ02000007">
    <property type="protein sequence ID" value="KAF0906347.1"/>
    <property type="molecule type" value="Genomic_DNA"/>
</dbReference>
<comment type="caution">
    <text evidence="1">The sequence shown here is derived from an EMBL/GenBank/DDBJ whole genome shotgun (WGS) entry which is preliminary data.</text>
</comment>